<evidence type="ECO:0000313" key="2">
    <source>
        <dbReference type="Proteomes" id="UP001152320"/>
    </source>
</evidence>
<evidence type="ECO:0000313" key="1">
    <source>
        <dbReference type="EMBL" id="KAJ8027553.1"/>
    </source>
</evidence>
<sequence length="200" mass="21814">MDTWVRYQVSLELCQIHIQGTIKPQGGSDGGYNLTNQTIQIGVGWSLDVQVPSAYVIDSLVVHHEGTVRVLQGGMCGQDGVVWLNNSCGNLGCWVDGKFQFRLLTVIDGETLHEEGGETRPSASTKAVEDEETLKTGALVCQLPNSVQHKIDDFFPNCVVTTSIVVGSILFPCDQLFGMEELTVGASPDLIYEQRKISKV</sequence>
<reference evidence="1" key="1">
    <citation type="submission" date="2021-10" db="EMBL/GenBank/DDBJ databases">
        <title>Tropical sea cucumber genome reveals ecological adaptation and Cuvierian tubules defense mechanism.</title>
        <authorList>
            <person name="Chen T."/>
        </authorList>
    </citation>
    <scope>NUCLEOTIDE SEQUENCE</scope>
    <source>
        <strain evidence="1">Nanhai2018</strain>
        <tissue evidence="1">Muscle</tissue>
    </source>
</reference>
<keyword evidence="2" id="KW-1185">Reference proteome</keyword>
<organism evidence="1 2">
    <name type="scientific">Holothuria leucospilota</name>
    <name type="common">Black long sea cucumber</name>
    <name type="synonym">Mertensiothuria leucospilota</name>
    <dbReference type="NCBI Taxonomy" id="206669"/>
    <lineage>
        <taxon>Eukaryota</taxon>
        <taxon>Metazoa</taxon>
        <taxon>Echinodermata</taxon>
        <taxon>Eleutherozoa</taxon>
        <taxon>Echinozoa</taxon>
        <taxon>Holothuroidea</taxon>
        <taxon>Aspidochirotacea</taxon>
        <taxon>Aspidochirotida</taxon>
        <taxon>Holothuriidae</taxon>
        <taxon>Holothuria</taxon>
    </lineage>
</organism>
<dbReference type="AlphaFoldDB" id="A0A9Q1GY95"/>
<dbReference type="Proteomes" id="UP001152320">
    <property type="component" value="Chromosome 16"/>
</dbReference>
<dbReference type="EMBL" id="JAIZAY010000016">
    <property type="protein sequence ID" value="KAJ8027553.1"/>
    <property type="molecule type" value="Genomic_DNA"/>
</dbReference>
<proteinExistence type="predicted"/>
<accession>A0A9Q1GY95</accession>
<gene>
    <name evidence="1" type="ORF">HOLleu_32721</name>
</gene>
<name>A0A9Q1GY95_HOLLE</name>
<dbReference type="OrthoDB" id="6145230at2759"/>
<protein>
    <submittedName>
        <fullName evidence="1">Uncharacterized protein</fullName>
    </submittedName>
</protein>
<comment type="caution">
    <text evidence="1">The sequence shown here is derived from an EMBL/GenBank/DDBJ whole genome shotgun (WGS) entry which is preliminary data.</text>
</comment>